<accession>W6B2M5</accession>
<evidence type="ECO:0000313" key="1">
    <source>
        <dbReference type="EMBL" id="AHI61043.1"/>
    </source>
</evidence>
<dbReference type="EMBL" id="KJ101592">
    <property type="protein sequence ID" value="AHI61043.1"/>
    <property type="molecule type" value="Genomic_DNA"/>
</dbReference>
<proteinExistence type="predicted"/>
<name>W6B2M5_9CAUD</name>
<organism evidence="1 2">
    <name type="scientific">Enterobacter phage PG7</name>
    <dbReference type="NCBI Taxonomy" id="1455074"/>
    <lineage>
        <taxon>Viruses</taxon>
        <taxon>Duplodnaviria</taxon>
        <taxon>Heunggongvirae</taxon>
        <taxon>Uroviricota</taxon>
        <taxon>Caudoviricetes</taxon>
        <taxon>Pantevenvirales</taxon>
        <taxon>Straboviridae</taxon>
        <taxon>Tevenvirinae</taxon>
        <taxon>Karamvirus</taxon>
        <taxon>Karamvirus pg7</taxon>
    </lineage>
</organism>
<dbReference type="GeneID" id="18502398"/>
<dbReference type="KEGG" id="vg:18502398"/>
<gene>
    <name evidence="1" type="ORF">PG7_140</name>
</gene>
<evidence type="ECO:0000313" key="2">
    <source>
        <dbReference type="Proteomes" id="UP000019300"/>
    </source>
</evidence>
<keyword evidence="2" id="KW-1185">Reference proteome</keyword>
<sequence length="95" mass="10808">MKDARRMLSALIADGCSIAYKGAHSYHYSSISLNNLTSEVRKEGEGHRYSMGHWFCGAIEVHYNTRGGKFIFSFIADNNLEEAQSFRWPITRISC</sequence>
<reference evidence="1 2" key="1">
    <citation type="submission" date="2014-01" db="EMBL/GenBank/DDBJ databases">
        <title>Characterization of a Potential Antibacterial Agent, phage PG7, for the Treatment of Enterobacter cloacae Infection in Mice.</title>
        <authorList>
            <person name="Wang S.W."/>
            <person name="Jin J."/>
            <person name="Chen S.J."/>
            <person name="Zhang G."/>
            <person name="Li Z.J."/>
            <person name="Li Y.H."/>
            <person name="Wang X.T."/>
            <person name="Wang J."/>
            <person name="Wang S.M."/>
            <person name="Wang Z.Q."/>
            <person name="Zhao G.Q."/>
        </authorList>
    </citation>
    <scope>NUCLEOTIDE SEQUENCE [LARGE SCALE GENOMIC DNA]</scope>
</reference>
<protein>
    <submittedName>
        <fullName evidence="1">Uncharacterized protein</fullName>
    </submittedName>
</protein>
<dbReference type="Proteomes" id="UP000019300">
    <property type="component" value="Segment"/>
</dbReference>
<dbReference type="RefSeq" id="YP_009005404.1">
    <property type="nucleotide sequence ID" value="NC_023561.1"/>
</dbReference>